<gene>
    <name evidence="1" type="ORF">ACJMK2_041668</name>
</gene>
<accession>A0ABD3W4V6</accession>
<evidence type="ECO:0000313" key="1">
    <source>
        <dbReference type="EMBL" id="KAL3868914.1"/>
    </source>
</evidence>
<comment type="caution">
    <text evidence="1">The sequence shown here is derived from an EMBL/GenBank/DDBJ whole genome shotgun (WGS) entry which is preliminary data.</text>
</comment>
<dbReference type="EMBL" id="JBJQND010000008">
    <property type="protein sequence ID" value="KAL3868914.1"/>
    <property type="molecule type" value="Genomic_DNA"/>
</dbReference>
<protein>
    <submittedName>
        <fullName evidence="1">Uncharacterized protein</fullName>
    </submittedName>
</protein>
<evidence type="ECO:0000313" key="2">
    <source>
        <dbReference type="Proteomes" id="UP001634394"/>
    </source>
</evidence>
<organism evidence="1 2">
    <name type="scientific">Sinanodonta woodiana</name>
    <name type="common">Chinese pond mussel</name>
    <name type="synonym">Anodonta woodiana</name>
    <dbReference type="NCBI Taxonomy" id="1069815"/>
    <lineage>
        <taxon>Eukaryota</taxon>
        <taxon>Metazoa</taxon>
        <taxon>Spiralia</taxon>
        <taxon>Lophotrochozoa</taxon>
        <taxon>Mollusca</taxon>
        <taxon>Bivalvia</taxon>
        <taxon>Autobranchia</taxon>
        <taxon>Heteroconchia</taxon>
        <taxon>Palaeoheterodonta</taxon>
        <taxon>Unionida</taxon>
        <taxon>Unionoidea</taxon>
        <taxon>Unionidae</taxon>
        <taxon>Unioninae</taxon>
        <taxon>Sinanodonta</taxon>
    </lineage>
</organism>
<reference evidence="1 2" key="1">
    <citation type="submission" date="2024-11" db="EMBL/GenBank/DDBJ databases">
        <title>Chromosome-level genome assembly of the freshwater bivalve Anodonta woodiana.</title>
        <authorList>
            <person name="Chen X."/>
        </authorList>
    </citation>
    <scope>NUCLEOTIDE SEQUENCE [LARGE SCALE GENOMIC DNA]</scope>
    <source>
        <strain evidence="1">MN2024</strain>
        <tissue evidence="1">Gills</tissue>
    </source>
</reference>
<proteinExistence type="predicted"/>
<keyword evidence="2" id="KW-1185">Reference proteome</keyword>
<sequence>MQFSSLKADGVKQADFFWSSDASLVRAGHNREYSHTGASRKPHLGFSMNTTIQFVE</sequence>
<feature type="non-terminal residue" evidence="1">
    <location>
        <position position="56"/>
    </location>
</feature>
<dbReference type="Proteomes" id="UP001634394">
    <property type="component" value="Unassembled WGS sequence"/>
</dbReference>
<dbReference type="AlphaFoldDB" id="A0ABD3W4V6"/>
<name>A0ABD3W4V6_SINWO</name>